<evidence type="ECO:0000313" key="8">
    <source>
        <dbReference type="Proteomes" id="UP000058305"/>
    </source>
</evidence>
<accession>A0A0Y0MPH3</accession>
<keyword evidence="3 6" id="KW-0326">Glycosidase</keyword>
<reference evidence="7 8" key="1">
    <citation type="journal article" date="2016" name="J. Biotechnol.">
        <title>First complete genome sequence of a species in the genus Microterricola, an extremophilic cold active enzyme producing bacterial strain ERGS5:02 isolated from Sikkim Himalaya.</title>
        <authorList>
            <person name="Himanshu"/>
            <person name="Swarnkar M.K."/>
            <person name="Singh D."/>
            <person name="Kumar R."/>
        </authorList>
    </citation>
    <scope>NUCLEOTIDE SEQUENCE [LARGE SCALE GENOMIC DNA]</scope>
    <source>
        <strain evidence="7 8">ERGS5:02</strain>
    </source>
</reference>
<evidence type="ECO:0000256" key="1">
    <source>
        <dbReference type="ARBA" id="ARBA00009865"/>
    </source>
</evidence>
<dbReference type="Pfam" id="PF04616">
    <property type="entry name" value="Glyco_hydro_43"/>
    <property type="match status" value="1"/>
</dbReference>
<feature type="active site" description="Proton acceptor" evidence="4">
    <location>
        <position position="12"/>
    </location>
</feature>
<gene>
    <name evidence="7" type="ORF">AWU67_00630</name>
</gene>
<dbReference type="InterPro" id="IPR051795">
    <property type="entry name" value="Glycosyl_Hydrlase_43"/>
</dbReference>
<protein>
    <submittedName>
        <fullName evidence="7">Beta-xylosidase</fullName>
    </submittedName>
</protein>
<organism evidence="7 8">
    <name type="scientific">Microterricola viridarii</name>
    <dbReference type="NCBI Taxonomy" id="412690"/>
    <lineage>
        <taxon>Bacteria</taxon>
        <taxon>Bacillati</taxon>
        <taxon>Actinomycetota</taxon>
        <taxon>Actinomycetes</taxon>
        <taxon>Micrococcales</taxon>
        <taxon>Microbacteriaceae</taxon>
        <taxon>Microterricola</taxon>
    </lineage>
</organism>
<dbReference type="KEGG" id="mvd:AWU67_00630"/>
<keyword evidence="2 6" id="KW-0378">Hydrolase</keyword>
<dbReference type="InterPro" id="IPR006710">
    <property type="entry name" value="Glyco_hydro_43"/>
</dbReference>
<evidence type="ECO:0000313" key="7">
    <source>
        <dbReference type="EMBL" id="AMB57608.1"/>
    </source>
</evidence>
<evidence type="ECO:0000256" key="4">
    <source>
        <dbReference type="PIRSR" id="PIRSR606710-1"/>
    </source>
</evidence>
<comment type="similarity">
    <text evidence="1 6">Belongs to the glycosyl hydrolase 43 family.</text>
</comment>
<sequence>MSLPILPGFHPDPSICRVGDDYYLVTSSFEYFPGVPIFHSTDLLNWTQIGNVLDRPSQLPLTAESGGIFAPTLRFHDGLFWMITTQIDRVAEGHLIVTASDPRGPWSEPVFTTGTVGIDPDLAWDENGACHLSWTRYSPQGSEIVQARLDPASGALLSEPRPLWAGTGLAHAEGPHLYRRGDWWYLLIAEGGTERGHAVSIARSRSIDGPFESNPANPILSHRSTDHPVQNTGHADLVELPNGDWAMVYLGVRPRGMTPGFHVNGRETFLASIDWAEDWPVVDESRYLVPPGVTDFVDLFEAAEPDPRWISPGGPAGAFLTRGVGGGVTVPPLREAPDGFLGVRTRDTRWQAELTITAGDAALVLRLDAAHLVRVETDAGCIRASARIGGLDIPLGQAERPAEGVILAIRADDAPAGIGVRSGPDILRLGVVRAGVFAELASLDGRYVSTEVAGGFTGRVIGFSAAERGGTISTFATHRIEEDDA</sequence>
<dbReference type="GO" id="GO:0004553">
    <property type="term" value="F:hydrolase activity, hydrolyzing O-glycosyl compounds"/>
    <property type="evidence" value="ECO:0007669"/>
    <property type="project" value="InterPro"/>
</dbReference>
<dbReference type="InterPro" id="IPR023296">
    <property type="entry name" value="Glyco_hydro_beta-prop_sf"/>
</dbReference>
<keyword evidence="8" id="KW-1185">Reference proteome</keyword>
<dbReference type="EMBL" id="CP014145">
    <property type="protein sequence ID" value="AMB57608.1"/>
    <property type="molecule type" value="Genomic_DNA"/>
</dbReference>
<dbReference type="CDD" id="cd18617">
    <property type="entry name" value="GH43_XynB-like"/>
    <property type="match status" value="1"/>
</dbReference>
<dbReference type="Gene3D" id="2.60.120.200">
    <property type="match status" value="1"/>
</dbReference>
<dbReference type="OrthoDB" id="9801455at2"/>
<dbReference type="SUPFAM" id="SSF75005">
    <property type="entry name" value="Arabinanase/levansucrase/invertase"/>
    <property type="match status" value="1"/>
</dbReference>
<dbReference type="Gene3D" id="2.115.10.20">
    <property type="entry name" value="Glycosyl hydrolase domain, family 43"/>
    <property type="match status" value="1"/>
</dbReference>
<dbReference type="PANTHER" id="PTHR42812:SF12">
    <property type="entry name" value="BETA-XYLOSIDASE-RELATED"/>
    <property type="match status" value="1"/>
</dbReference>
<dbReference type="AlphaFoldDB" id="A0A0Y0MPH3"/>
<evidence type="ECO:0000256" key="6">
    <source>
        <dbReference type="RuleBase" id="RU361187"/>
    </source>
</evidence>
<feature type="active site" description="Proton donor" evidence="4">
    <location>
        <position position="173"/>
    </location>
</feature>
<name>A0A0Y0MPH3_9MICO</name>
<dbReference type="PANTHER" id="PTHR42812">
    <property type="entry name" value="BETA-XYLOSIDASE"/>
    <property type="match status" value="1"/>
</dbReference>
<dbReference type="GO" id="GO:0005975">
    <property type="term" value="P:carbohydrate metabolic process"/>
    <property type="evidence" value="ECO:0007669"/>
    <property type="project" value="InterPro"/>
</dbReference>
<proteinExistence type="inferred from homology"/>
<evidence type="ECO:0000256" key="3">
    <source>
        <dbReference type="ARBA" id="ARBA00023295"/>
    </source>
</evidence>
<reference evidence="8" key="2">
    <citation type="submission" date="2016-01" db="EMBL/GenBank/DDBJ databases">
        <title>First complete genome sequence of a species in the genus Microterricola, an extremophilic cold active enzyme producing strain ERGS5:02 isolated from Sikkim Himalaya.</title>
        <authorList>
            <person name="Kumar R."/>
            <person name="Singh D."/>
            <person name="Swarnkar M.K."/>
        </authorList>
    </citation>
    <scope>NUCLEOTIDE SEQUENCE [LARGE SCALE GENOMIC DNA]</scope>
    <source>
        <strain evidence="8">ERGS5:02</strain>
    </source>
</reference>
<feature type="site" description="Important for catalytic activity, responsible for pKa modulation of the active site Glu and correct orientation of both the proton donor and substrate" evidence="5">
    <location>
        <position position="119"/>
    </location>
</feature>
<dbReference type="RefSeq" id="WP_067225517.1">
    <property type="nucleotide sequence ID" value="NZ_CP014145.1"/>
</dbReference>
<evidence type="ECO:0000256" key="5">
    <source>
        <dbReference type="PIRSR" id="PIRSR606710-2"/>
    </source>
</evidence>
<dbReference type="Proteomes" id="UP000058305">
    <property type="component" value="Chromosome"/>
</dbReference>
<evidence type="ECO:0000256" key="2">
    <source>
        <dbReference type="ARBA" id="ARBA00022801"/>
    </source>
</evidence>